<dbReference type="InterPro" id="IPR000048">
    <property type="entry name" value="IQ_motif_EF-hand-BS"/>
</dbReference>
<keyword evidence="4" id="KW-1185">Reference proteome</keyword>
<feature type="compositionally biased region" description="Polar residues" evidence="2">
    <location>
        <begin position="1"/>
        <end position="10"/>
    </location>
</feature>
<accession>A0AAD5LSS8</accession>
<protein>
    <submittedName>
        <fullName evidence="3">Uncharacterized protein</fullName>
    </submittedName>
</protein>
<feature type="coiled-coil region" evidence="1">
    <location>
        <begin position="34"/>
        <end position="68"/>
    </location>
</feature>
<dbReference type="EMBL" id="JAKCXM010000635">
    <property type="protein sequence ID" value="KAJ0392442.1"/>
    <property type="molecule type" value="Genomic_DNA"/>
</dbReference>
<name>A0AAD5LSS8_PYTIN</name>
<feature type="compositionally biased region" description="Basic residues" evidence="2">
    <location>
        <begin position="16"/>
        <end position="27"/>
    </location>
</feature>
<evidence type="ECO:0000256" key="2">
    <source>
        <dbReference type="SAM" id="MobiDB-lite"/>
    </source>
</evidence>
<evidence type="ECO:0000313" key="4">
    <source>
        <dbReference type="Proteomes" id="UP001209570"/>
    </source>
</evidence>
<comment type="caution">
    <text evidence="3">The sequence shown here is derived from an EMBL/GenBank/DDBJ whole genome shotgun (WGS) entry which is preliminary data.</text>
</comment>
<feature type="compositionally biased region" description="Basic and acidic residues" evidence="2">
    <location>
        <begin position="129"/>
        <end position="143"/>
    </location>
</feature>
<sequence>MSLVAQSRCGSTGAKPTRRAPTHRSRGAHLEEVLEQEKERNAELGVLIDRLREEIECKEMDLAYLESVPGVQYYGDELREFRGKTRRDVAQLRKELEEKRYIYESRAASLFRKEEIIHTFKENRKAAVEAHRSTTIDRARPEKALVSSSQSTGTRPNQRMDDASADRDSQSNQQEQVAAGVASASASEDASVTAEAAEQKTLRHELLGQDDAFTTPVVHDLCATLIQKVARGKLARAAYEVMKIEYYVGSKYIQAVVRGFLARRRVAKMYWQLTASVILQRMIRGLLARRLVGKKRQARLEDRSARRLQRVVRGHFGRVRMSKIRTLLSARETLRRAAFELSPSDLKELAAACLDMVFIPSLYAAKRRGVTCCRLTPLALGLVRVLMVLTADDDADVDAAAVRWKDAAVFLQNGVGLQRRMAKAAHAVAKPTSTTALRVSQLALSLLDMYGRDAAFTRATFERLERGWRAATAIFDWIHAFAVVSRVQDVLLLPPRPRPPAMASLRVEPPVAPTLFRYADALDAAERSHERVEAQENSVEAEAIERRFVPRELVRAANFPRHRPRAMLVVMAMDVPGAAAQRILDRLTTALPGRFVRLNQRNERPRDHVGDIRQRRTRTARDECAILGADFASVYAAIRLGNSVVLDCDVGLTDAQQRRFIGAFAALHAAIKPSPQCILVRGSLLNRRVLDSGAPINEMADAKLKATFEDGAEWLHRLAQRDVVVEMETVSALAAAPVAAFVVVMEAVVILLTPSKRYEPPKPQPSGVSWRLGRRLLATPAFLLARLQAVKYASVTADNLVTLQAYLRHDCWPRAALSHAVPTGSQVLHALASWVECVVACAVEGQQTRNGLASPISRTHPVAGLFGSVIEYRNVPDLSTQRELADAMADAEQHAYEELLDAALVDVRVYRKCHGVSDPHVVGSRGRRRPKRVSSPLETGNDRERQRRCLVQVFHDCERIFLSAYDPATSFRWQAVVEENDVDALLAPNSIERADTTRTPPATRQEMYDRLVQLCLLEPRDARRSSSQALGDELFAPPALRLDVRPSAVRLCRRVLRLGGRLATVTMAELSRGRIQVDVFLHDRSLELRRVVSLESVLERLSHRDAHNVFVPPERLPAMVLDRLRLFRREQSAEHGERSSATTRLGVITRESAPGRVLLRRAVRSAWLARAPNSPTEPRAPAVWLLTVVELHGAHAFSVEVYQPRTSHRFSLRLSRREFEDLALESLCSRSAPSQPLLRRVLRELQFDCALDDAADDPANVRVAGARVRQILARAPLSMPFVSNPHHVVEARRVQRAYLQAEMATLPDDASELRLRVCLPESCEEQALRLDGAQIDHALSSWAAAASAHPVPTAAWASAPLTVRKSIAMCVARTALRWDPDGRRVRALLPSGAVDATVCTRDTGVAPAKPPAPRPARTKRSLFVARSSQSKLPTPSSCVRLLDADDRDVGEPALYLYDREELVHKGSYRANGVLVVVQVFMKAVIVDVLQPRLPVDRVAQQDSFELVFHFYHPGASTAARCVIRGRRELRQVVGPDRAELIRSASVHELLEHVIENRSVVQLETSVERNREVTRLRVAFLSDRLYAKQKATPVNESLLADQRSNEPKLIDARELRGVKLLSKARVLDGVPGRTIFTVFDVSSTQPRSEPDAYRGVQLRVDAYIIATSERLSLSLEAADLAHVVGEDVELLAAEALATSDERRQRLAAAVIEHVAIERRHDGTLDRLYLRETLASASPSPDNSRLEALGKTVRRVHDERRQVVVSPCVDRSSGSLTFRFYDPQHSASSTLAVSRQTLALVLGLEDAPDVAQALLALDARVKTAVVDHLVSLVVLEVHGDGAVGGRLAVDDDSLSSCRAALSGHTGETAAQASGEVPQRVVKAEWRGLLVLERSQELCAAHLTLEQQVPPPRKPPVRQHTESALAENAADAPALQLDATWRLLVSLLPLRRARAETFDVAGDSLQQAIGADAQYATPEQALREIRARLRVSNVFAAPASSDESQPAETAAEAMSWWRCRIEWGQAQ</sequence>
<keyword evidence="1" id="KW-0175">Coiled coil</keyword>
<dbReference type="Gene3D" id="1.20.5.190">
    <property type="match status" value="1"/>
</dbReference>
<feature type="compositionally biased region" description="Polar residues" evidence="2">
    <location>
        <begin position="146"/>
        <end position="157"/>
    </location>
</feature>
<dbReference type="SMART" id="SM00015">
    <property type="entry name" value="IQ"/>
    <property type="match status" value="4"/>
</dbReference>
<gene>
    <name evidence="3" type="ORF">P43SY_006787</name>
</gene>
<organism evidence="3 4">
    <name type="scientific">Pythium insidiosum</name>
    <name type="common">Pythiosis disease agent</name>
    <dbReference type="NCBI Taxonomy" id="114742"/>
    <lineage>
        <taxon>Eukaryota</taxon>
        <taxon>Sar</taxon>
        <taxon>Stramenopiles</taxon>
        <taxon>Oomycota</taxon>
        <taxon>Peronosporomycetes</taxon>
        <taxon>Pythiales</taxon>
        <taxon>Pythiaceae</taxon>
        <taxon>Pythium</taxon>
    </lineage>
</organism>
<feature type="region of interest" description="Disordered" evidence="2">
    <location>
        <begin position="1"/>
        <end position="27"/>
    </location>
</feature>
<proteinExistence type="predicted"/>
<dbReference type="Pfam" id="PF00612">
    <property type="entry name" value="IQ"/>
    <property type="match status" value="2"/>
</dbReference>
<feature type="compositionally biased region" description="Basic and acidic residues" evidence="2">
    <location>
        <begin position="158"/>
        <end position="169"/>
    </location>
</feature>
<evidence type="ECO:0000256" key="1">
    <source>
        <dbReference type="SAM" id="Coils"/>
    </source>
</evidence>
<reference evidence="3" key="1">
    <citation type="submission" date="2021-12" db="EMBL/GenBank/DDBJ databases">
        <title>Prjna785345.</title>
        <authorList>
            <person name="Rujirawat T."/>
            <person name="Krajaejun T."/>
        </authorList>
    </citation>
    <scope>NUCLEOTIDE SEQUENCE</scope>
    <source>
        <strain evidence="3">Pi057C3</strain>
    </source>
</reference>
<dbReference type="Proteomes" id="UP001209570">
    <property type="component" value="Unassembled WGS sequence"/>
</dbReference>
<feature type="region of interest" description="Disordered" evidence="2">
    <location>
        <begin position="920"/>
        <end position="941"/>
    </location>
</feature>
<feature type="region of interest" description="Disordered" evidence="2">
    <location>
        <begin position="129"/>
        <end position="195"/>
    </location>
</feature>
<feature type="compositionally biased region" description="Low complexity" evidence="2">
    <location>
        <begin position="173"/>
        <end position="195"/>
    </location>
</feature>
<dbReference type="PROSITE" id="PS50096">
    <property type="entry name" value="IQ"/>
    <property type="match status" value="4"/>
</dbReference>
<evidence type="ECO:0000313" key="3">
    <source>
        <dbReference type="EMBL" id="KAJ0392442.1"/>
    </source>
</evidence>